<evidence type="ECO:0000256" key="1">
    <source>
        <dbReference type="ARBA" id="ARBA00004571"/>
    </source>
</evidence>
<name>A0A5M8NXC8_9BACT</name>
<dbReference type="Gene3D" id="2.60.40.1120">
    <property type="entry name" value="Carboxypeptidase-like, regulatory domain"/>
    <property type="match status" value="1"/>
</dbReference>
<dbReference type="Pfam" id="PF00593">
    <property type="entry name" value="TonB_dep_Rec_b-barrel"/>
    <property type="match status" value="1"/>
</dbReference>
<dbReference type="InterPro" id="IPR023997">
    <property type="entry name" value="TonB-dep_OMP_SusC/RagA_CS"/>
</dbReference>
<dbReference type="AlphaFoldDB" id="A0A5M8NXC8"/>
<evidence type="ECO:0000259" key="12">
    <source>
        <dbReference type="Pfam" id="PF07715"/>
    </source>
</evidence>
<dbReference type="SUPFAM" id="SSF49464">
    <property type="entry name" value="Carboxypeptidase regulatory domain-like"/>
    <property type="match status" value="1"/>
</dbReference>
<dbReference type="InterPro" id="IPR012910">
    <property type="entry name" value="Plug_dom"/>
</dbReference>
<organism evidence="13 14">
    <name type="scientific">Candidatus Ordinivivax streblomastigis</name>
    <dbReference type="NCBI Taxonomy" id="2540710"/>
    <lineage>
        <taxon>Bacteria</taxon>
        <taxon>Pseudomonadati</taxon>
        <taxon>Bacteroidota</taxon>
        <taxon>Bacteroidia</taxon>
        <taxon>Bacteroidales</taxon>
        <taxon>Candidatus Ordinivivax</taxon>
    </lineage>
</organism>
<evidence type="ECO:0000256" key="2">
    <source>
        <dbReference type="ARBA" id="ARBA00022448"/>
    </source>
</evidence>
<evidence type="ECO:0000256" key="5">
    <source>
        <dbReference type="ARBA" id="ARBA00023077"/>
    </source>
</evidence>
<dbReference type="FunFam" id="2.170.130.10:FF:000008">
    <property type="entry name" value="SusC/RagA family TonB-linked outer membrane protein"/>
    <property type="match status" value="1"/>
</dbReference>
<dbReference type="NCBIfam" id="TIGR04056">
    <property type="entry name" value="OMP_RagA_SusC"/>
    <property type="match status" value="1"/>
</dbReference>
<gene>
    <name evidence="13" type="ORF">EZS26_002734</name>
</gene>
<dbReference type="Gene3D" id="2.40.170.20">
    <property type="entry name" value="TonB-dependent receptor, beta-barrel domain"/>
    <property type="match status" value="1"/>
</dbReference>
<evidence type="ECO:0000256" key="9">
    <source>
        <dbReference type="RuleBase" id="RU003357"/>
    </source>
</evidence>
<evidence type="ECO:0000259" key="11">
    <source>
        <dbReference type="Pfam" id="PF00593"/>
    </source>
</evidence>
<evidence type="ECO:0000256" key="7">
    <source>
        <dbReference type="ARBA" id="ARBA00023237"/>
    </source>
</evidence>
<keyword evidence="13" id="KW-0675">Receptor</keyword>
<comment type="similarity">
    <text evidence="8 9">Belongs to the TonB-dependent receptor family.</text>
</comment>
<keyword evidence="7 8" id="KW-0998">Cell outer membrane</keyword>
<sequence length="1064" mass="117717">MNKLLHFLFLFCTLPLMGYAQSFQLSGTVSDASDGNTLPGVTVSMQQKTATVTDIDGHYTLQVSKGDRVTFSYVGMLPQTVTIDNQRILDIVLQNDDKTLDEVVVIGYGVVKKRDLSGSIGQIKADDLLKGNPANSINQALQGKLAGVAVTQNDGAPGAGISIQIRGANSFSTNSQPLYIVDGVPFDTGGTPSTDSNNNQTSNPLALINPNNIESIEVLKDASATAIYGSRGANGVILITTQKGQANAGKEQIELSINFSTSQIGKRVNVLNAYDYANYINEQAINDEKYIGTTYTNLPYPGLWGSYSYTDGRIIPHTGRYVPSPEDFLNPRTVYDSYGNSSLVQGTDWQDEIYQTGYSQEYNLRASGGNAQGWHSFSGNYTSQKGTVVGSGYERYSFATNIGRKVHDWIELGMNLNYTNSTTDFAKSNAYDYSIIRSALIFPSSQNITIETSASDELGWLAANPYIYVRTAKDQLKTANVFTSHYVELTLTKWLKFRQNLGISYNYNSRSAYYGRHTQEGRTPTNGSASLPDNWWQGTTAESLLTYNQTFGIHSINAVVGYTYEQGNWGSKSISSKNFPSDVTEAYDISKGLSPQTPSSGRGQSKLVSLLGRVNYVLNDKYIFTASFRRDGSSKFVPGNKFANFASGAFAWRASEESFIKKLDIFSNLKLRLSYGQTGNQGINSYQTMPVLATANYSLGGTLVSGLAEQAWRGPLNPFLVWETTDQYNVGIDFGFLQNRLSVSIDYYNKQTHNLLQNVKIASDTGFSNRWNNFGTVSNNGLEITGNFVVWDNSQFKWSMDANISFNRNKIGGLEADQFANALWYQADQAFIQRNGCPIGAIFGFVEDGFYDNIAEVRDRLEYKTSSDDIVKGLVGEVKYRDLNGDGYITDADRTIIGNTNPDFNYGFTNNFSWKKLTFSFFLQGTQGNDMFNGNLMDVKLSNLGNIPQAAYDTRWTPETTATSKWPKATGGYNRVWRISDRYIEDGSYLRLKNVSLGYTLPTLVKGIESLYVYASASNLFTITNYSWFDPDVNAFGNDSSRKGVDIYSYPSSRTYSAGLKVTF</sequence>
<proteinExistence type="inferred from homology"/>
<evidence type="ECO:0000256" key="3">
    <source>
        <dbReference type="ARBA" id="ARBA00022452"/>
    </source>
</evidence>
<dbReference type="PROSITE" id="PS52016">
    <property type="entry name" value="TONB_DEPENDENT_REC_3"/>
    <property type="match status" value="1"/>
</dbReference>
<reference evidence="13 14" key="1">
    <citation type="submission" date="2019-03" db="EMBL/GenBank/DDBJ databases">
        <title>Single cell metagenomics reveals metabolic interactions within the superorganism composed of flagellate Streblomastix strix and complex community of Bacteroidetes bacteria on its surface.</title>
        <authorList>
            <person name="Treitli S.C."/>
            <person name="Kolisko M."/>
            <person name="Husnik F."/>
            <person name="Keeling P."/>
            <person name="Hampl V."/>
        </authorList>
    </citation>
    <scope>NUCLEOTIDE SEQUENCE [LARGE SCALE GENOMIC DNA]</scope>
    <source>
        <strain evidence="13">St1</strain>
    </source>
</reference>
<keyword evidence="6 8" id="KW-0472">Membrane</keyword>
<keyword evidence="4 8" id="KW-0812">Transmembrane</keyword>
<dbReference type="Pfam" id="PF13715">
    <property type="entry name" value="CarbopepD_reg_2"/>
    <property type="match status" value="1"/>
</dbReference>
<dbReference type="Pfam" id="PF07715">
    <property type="entry name" value="Plug"/>
    <property type="match status" value="1"/>
</dbReference>
<dbReference type="InterPro" id="IPR036942">
    <property type="entry name" value="Beta-barrel_TonB_sf"/>
</dbReference>
<comment type="subcellular location">
    <subcellularLocation>
        <location evidence="1 8">Cell outer membrane</location>
        <topology evidence="1 8">Multi-pass membrane protein</topology>
    </subcellularLocation>
</comment>
<evidence type="ECO:0000313" key="13">
    <source>
        <dbReference type="EMBL" id="KAA6301128.1"/>
    </source>
</evidence>
<feature type="chain" id="PRO_5024390713" evidence="10">
    <location>
        <begin position="21"/>
        <end position="1064"/>
    </location>
</feature>
<evidence type="ECO:0000256" key="6">
    <source>
        <dbReference type="ARBA" id="ARBA00023136"/>
    </source>
</evidence>
<keyword evidence="5 9" id="KW-0798">TonB box</keyword>
<feature type="domain" description="TonB-dependent receptor-like beta-barrel" evidence="11">
    <location>
        <begin position="450"/>
        <end position="811"/>
    </location>
</feature>
<dbReference type="Proteomes" id="UP000324575">
    <property type="component" value="Unassembled WGS sequence"/>
</dbReference>
<dbReference type="SUPFAM" id="SSF56935">
    <property type="entry name" value="Porins"/>
    <property type="match status" value="1"/>
</dbReference>
<keyword evidence="3 8" id="KW-1134">Transmembrane beta strand</keyword>
<dbReference type="EMBL" id="SNRX01000027">
    <property type="protein sequence ID" value="KAA6301128.1"/>
    <property type="molecule type" value="Genomic_DNA"/>
</dbReference>
<dbReference type="InterPro" id="IPR039426">
    <property type="entry name" value="TonB-dep_rcpt-like"/>
</dbReference>
<evidence type="ECO:0000313" key="14">
    <source>
        <dbReference type="Proteomes" id="UP000324575"/>
    </source>
</evidence>
<comment type="caution">
    <text evidence="13">The sequence shown here is derived from an EMBL/GenBank/DDBJ whole genome shotgun (WGS) entry which is preliminary data.</text>
</comment>
<feature type="signal peptide" evidence="10">
    <location>
        <begin position="1"/>
        <end position="20"/>
    </location>
</feature>
<protein>
    <submittedName>
        <fullName evidence="13">TonB-dependent receptor SusC</fullName>
    </submittedName>
</protein>
<dbReference type="InterPro" id="IPR023996">
    <property type="entry name" value="TonB-dep_OMP_SusC/RagA"/>
</dbReference>
<dbReference type="NCBIfam" id="TIGR04057">
    <property type="entry name" value="SusC_RagA_signa"/>
    <property type="match status" value="1"/>
</dbReference>
<accession>A0A5M8NXC8</accession>
<keyword evidence="10" id="KW-0732">Signal</keyword>
<dbReference type="Gene3D" id="2.170.130.10">
    <property type="entry name" value="TonB-dependent receptor, plug domain"/>
    <property type="match status" value="1"/>
</dbReference>
<feature type="domain" description="TonB-dependent receptor plug" evidence="12">
    <location>
        <begin position="112"/>
        <end position="236"/>
    </location>
</feature>
<dbReference type="InterPro" id="IPR008969">
    <property type="entry name" value="CarboxyPept-like_regulatory"/>
</dbReference>
<dbReference type="GO" id="GO:0009279">
    <property type="term" value="C:cell outer membrane"/>
    <property type="evidence" value="ECO:0007669"/>
    <property type="project" value="UniProtKB-SubCell"/>
</dbReference>
<dbReference type="InterPro" id="IPR037066">
    <property type="entry name" value="Plug_dom_sf"/>
</dbReference>
<evidence type="ECO:0000256" key="8">
    <source>
        <dbReference type="PROSITE-ProRule" id="PRU01360"/>
    </source>
</evidence>
<dbReference type="InterPro" id="IPR000531">
    <property type="entry name" value="Beta-barrel_TonB"/>
</dbReference>
<evidence type="ECO:0000256" key="10">
    <source>
        <dbReference type="SAM" id="SignalP"/>
    </source>
</evidence>
<keyword evidence="2 8" id="KW-0813">Transport</keyword>
<evidence type="ECO:0000256" key="4">
    <source>
        <dbReference type="ARBA" id="ARBA00022692"/>
    </source>
</evidence>